<sequence length="245" mass="24785">MKKIAIVIAILGFAQPLFAVVMSSTNYSIQADSANFGGGLSNSTNYTQESTFGEIATGPSGSTNYNIKAGYQQMNVVYIAIATVANVTLSPSIDGTVGGTANGSTTVTVTTDSSAGYQLYIKASSSPALVSGANSFADYTPAGANPDFTFSIAASASEFAFSPEGSHITSEYKDNGTSCNTGVLDTNDSCWSPLTTTNELIASSASGNHPAGTATVVEFRASSGASNTQVAGAYTATTTVTATAL</sequence>
<evidence type="ECO:0000256" key="1">
    <source>
        <dbReference type="SAM" id="SignalP"/>
    </source>
</evidence>
<proteinExistence type="predicted"/>
<feature type="signal peptide" evidence="1">
    <location>
        <begin position="1"/>
        <end position="19"/>
    </location>
</feature>
<evidence type="ECO:0000313" key="2">
    <source>
        <dbReference type="EMBL" id="OHB04131.1"/>
    </source>
</evidence>
<evidence type="ECO:0000313" key="3">
    <source>
        <dbReference type="Proteomes" id="UP000179283"/>
    </source>
</evidence>
<dbReference type="EMBL" id="MHWD01000014">
    <property type="protein sequence ID" value="OHB04131.1"/>
    <property type="molecule type" value="Genomic_DNA"/>
</dbReference>
<dbReference type="AlphaFoldDB" id="A0A1G2U3P5"/>
<reference evidence="2 3" key="1">
    <citation type="journal article" date="2016" name="Nat. Commun.">
        <title>Thousands of microbial genomes shed light on interconnected biogeochemical processes in an aquifer system.</title>
        <authorList>
            <person name="Anantharaman K."/>
            <person name="Brown C.T."/>
            <person name="Hug L.A."/>
            <person name="Sharon I."/>
            <person name="Castelle C.J."/>
            <person name="Probst A.J."/>
            <person name="Thomas B.C."/>
            <person name="Singh A."/>
            <person name="Wilkins M.J."/>
            <person name="Karaoz U."/>
            <person name="Brodie E.L."/>
            <person name="Williams K.H."/>
            <person name="Hubbard S.S."/>
            <person name="Banfield J.F."/>
        </authorList>
    </citation>
    <scope>NUCLEOTIDE SEQUENCE [LARGE SCALE GENOMIC DNA]</scope>
</reference>
<name>A0A1G2U3P5_9BACT</name>
<protein>
    <submittedName>
        <fullName evidence="2">Uncharacterized protein</fullName>
    </submittedName>
</protein>
<comment type="caution">
    <text evidence="2">The sequence shown here is derived from an EMBL/GenBank/DDBJ whole genome shotgun (WGS) entry which is preliminary data.</text>
</comment>
<dbReference type="Proteomes" id="UP000179283">
    <property type="component" value="Unassembled WGS sequence"/>
</dbReference>
<accession>A0A1G2U3P5</accession>
<organism evidence="2 3">
    <name type="scientific">Candidatus Zambryskibacteria bacterium RIFCSPLOWO2_01_FULL_43_17</name>
    <dbReference type="NCBI Taxonomy" id="1802760"/>
    <lineage>
        <taxon>Bacteria</taxon>
        <taxon>Candidatus Zambryskiibacteriota</taxon>
    </lineage>
</organism>
<feature type="chain" id="PRO_5009584663" evidence="1">
    <location>
        <begin position="20"/>
        <end position="245"/>
    </location>
</feature>
<keyword evidence="1" id="KW-0732">Signal</keyword>
<gene>
    <name evidence="2" type="ORF">A2920_02215</name>
</gene>